<evidence type="ECO:0000256" key="12">
    <source>
        <dbReference type="SAM" id="Phobius"/>
    </source>
</evidence>
<evidence type="ECO:0000256" key="5">
    <source>
        <dbReference type="ARBA" id="ARBA00022679"/>
    </source>
</evidence>
<dbReference type="EMBL" id="PFBW01000075">
    <property type="protein sequence ID" value="PIR77565.1"/>
    <property type="molecule type" value="Genomic_DNA"/>
</dbReference>
<protein>
    <recommendedName>
        <fullName evidence="10">Thiamine pyrimidine synthase</fullName>
    </recommendedName>
</protein>
<evidence type="ECO:0000256" key="7">
    <source>
        <dbReference type="ARBA" id="ARBA00022898"/>
    </source>
</evidence>
<sequence length="333" mass="38912">MKNIRLFITIIVVIVIILMGSWLVTRINPRFSTTVALKWVNQAQFAGMYVANEKKYYRNAGLTVTFKEFNFQTNPIDYLKNGIADFVLMSPEEFMIHVNNGEDVYAVAEFFQISPYAFVSLKEKNIKTPADFQYKILGVKGKKIEQELAYLLLLDTFGVEKDTVDIKVLDFEKKEWNNLIDHDADVLDLYRTDQLYYFKKEGIAYNLIQPEQYEVNIGNDILVTKKSFAIQHPNIVRKFVQASVKGWQKAIENPQEAVNDTMLYITDEEYKDMAYQKFILENSIPLIKPSTLTHIGYIDIEKFINLYKEMTEKGFITHEFNIKEFITDEFILQ</sequence>
<dbReference type="GO" id="GO:0009228">
    <property type="term" value="P:thiamine biosynthetic process"/>
    <property type="evidence" value="ECO:0007669"/>
    <property type="project" value="UniProtKB-KW"/>
</dbReference>
<proteinExistence type="inferred from homology"/>
<dbReference type="PANTHER" id="PTHR31528:SF1">
    <property type="entry name" value="4-AMINO-5-HYDROXYMETHYL-2-METHYLPYRIMIDINE PHOSPHATE SYNTHASE THI11-RELATED"/>
    <property type="match status" value="1"/>
</dbReference>
<evidence type="ECO:0000256" key="1">
    <source>
        <dbReference type="ARBA" id="ARBA00003469"/>
    </source>
</evidence>
<keyword evidence="7" id="KW-0663">Pyridoxal phosphate</keyword>
<keyword evidence="6" id="KW-0479">Metal-binding</keyword>
<keyword evidence="12" id="KW-1133">Transmembrane helix</keyword>
<dbReference type="InterPro" id="IPR027939">
    <property type="entry name" value="NMT1/THI5"/>
</dbReference>
<keyword evidence="12" id="KW-0812">Transmembrane</keyword>
<organism evidence="14 15">
    <name type="scientific">Candidatus Magasanikbacteria bacterium CG10_big_fil_rev_8_21_14_0_10_38_6</name>
    <dbReference type="NCBI Taxonomy" id="1974647"/>
    <lineage>
        <taxon>Bacteria</taxon>
        <taxon>Candidatus Magasanikiibacteriota</taxon>
    </lineage>
</organism>
<dbReference type="GO" id="GO:0016740">
    <property type="term" value="F:transferase activity"/>
    <property type="evidence" value="ECO:0007669"/>
    <property type="project" value="UniProtKB-KW"/>
</dbReference>
<accession>A0A2M6P1G7</accession>
<comment type="caution">
    <text evidence="14">The sequence shown here is derived from an EMBL/GenBank/DDBJ whole genome shotgun (WGS) entry which is preliminary data.</text>
</comment>
<dbReference type="Gene3D" id="3.40.190.10">
    <property type="entry name" value="Periplasmic binding protein-like II"/>
    <property type="match status" value="2"/>
</dbReference>
<keyword evidence="5" id="KW-0808">Transferase</keyword>
<dbReference type="AlphaFoldDB" id="A0A2M6P1G7"/>
<dbReference type="Proteomes" id="UP000228528">
    <property type="component" value="Unassembled WGS sequence"/>
</dbReference>
<comment type="subunit">
    <text evidence="4">Homodimer.</text>
</comment>
<comment type="catalytic activity">
    <reaction evidence="11">
        <text>N(6)-(pyridoxal phosphate)-L-lysyl-[4-amino-5-hydroxymethyl-2-methylpyrimidine phosphate synthase] + L-histidyl-[4-amino-5-hydroxymethyl-2-methylpyrimidine phosphate synthase] + 2 Fe(3+) + 4 H2O = L-lysyl-[4-amino-5-hydroxymethyl-2-methylpyrimidine phosphate synthase] + (2S)-2-amino-5-hydroxy-4-oxopentanoyl-[4-amino-5-hydroxymethyl-2-methylpyrimidine phosphate synthase] + 4-amino-2-methyl-5-(phosphooxymethyl)pyrimidine + 3-oxopropanoate + 2 Fe(2+) + 2 H(+)</text>
        <dbReference type="Rhea" id="RHEA:65756"/>
        <dbReference type="Rhea" id="RHEA-COMP:16892"/>
        <dbReference type="Rhea" id="RHEA-COMP:16893"/>
        <dbReference type="Rhea" id="RHEA-COMP:16894"/>
        <dbReference type="Rhea" id="RHEA-COMP:16895"/>
        <dbReference type="ChEBI" id="CHEBI:15377"/>
        <dbReference type="ChEBI" id="CHEBI:15378"/>
        <dbReference type="ChEBI" id="CHEBI:29033"/>
        <dbReference type="ChEBI" id="CHEBI:29034"/>
        <dbReference type="ChEBI" id="CHEBI:29969"/>
        <dbReference type="ChEBI" id="CHEBI:29979"/>
        <dbReference type="ChEBI" id="CHEBI:33190"/>
        <dbReference type="ChEBI" id="CHEBI:58354"/>
        <dbReference type="ChEBI" id="CHEBI:143915"/>
        <dbReference type="ChEBI" id="CHEBI:157692"/>
    </reaction>
    <physiologicalReaction direction="left-to-right" evidence="11">
        <dbReference type="Rhea" id="RHEA:65757"/>
    </physiologicalReaction>
</comment>
<comment type="pathway">
    <text evidence="2">Cofactor biosynthesis; thiamine diphosphate biosynthesis.</text>
</comment>
<evidence type="ECO:0000256" key="8">
    <source>
        <dbReference type="ARBA" id="ARBA00022977"/>
    </source>
</evidence>
<dbReference type="Pfam" id="PF09084">
    <property type="entry name" value="NMT1"/>
    <property type="match status" value="1"/>
</dbReference>
<evidence type="ECO:0000256" key="11">
    <source>
        <dbReference type="ARBA" id="ARBA00048179"/>
    </source>
</evidence>
<dbReference type="InterPro" id="IPR015168">
    <property type="entry name" value="SsuA/THI5"/>
</dbReference>
<dbReference type="PANTHER" id="PTHR31528">
    <property type="entry name" value="4-AMINO-5-HYDROXYMETHYL-2-METHYLPYRIMIDINE PHOSPHATE SYNTHASE THI11-RELATED"/>
    <property type="match status" value="1"/>
</dbReference>
<feature type="transmembrane region" description="Helical" evidence="12">
    <location>
        <begin position="6"/>
        <end position="24"/>
    </location>
</feature>
<evidence type="ECO:0000259" key="13">
    <source>
        <dbReference type="Pfam" id="PF09084"/>
    </source>
</evidence>
<reference evidence="15" key="1">
    <citation type="submission" date="2017-09" db="EMBL/GenBank/DDBJ databases">
        <title>Depth-based differentiation of microbial function through sediment-hosted aquifers and enrichment of novel symbionts in the deep terrestrial subsurface.</title>
        <authorList>
            <person name="Probst A.J."/>
            <person name="Ladd B."/>
            <person name="Jarett J.K."/>
            <person name="Geller-Mcgrath D.E."/>
            <person name="Sieber C.M.K."/>
            <person name="Emerson J.B."/>
            <person name="Anantharaman K."/>
            <person name="Thomas B.C."/>
            <person name="Malmstrom R."/>
            <person name="Stieglmeier M."/>
            <person name="Klingl A."/>
            <person name="Woyke T."/>
            <person name="Ryan C.M."/>
            <person name="Banfield J.F."/>
        </authorList>
    </citation>
    <scope>NUCLEOTIDE SEQUENCE [LARGE SCALE GENOMIC DNA]</scope>
</reference>
<keyword evidence="8" id="KW-0784">Thiamine biosynthesis</keyword>
<dbReference type="SUPFAM" id="SSF53850">
    <property type="entry name" value="Periplasmic binding protein-like II"/>
    <property type="match status" value="1"/>
</dbReference>
<dbReference type="GO" id="GO:0046872">
    <property type="term" value="F:metal ion binding"/>
    <property type="evidence" value="ECO:0007669"/>
    <property type="project" value="UniProtKB-KW"/>
</dbReference>
<keyword evidence="9" id="KW-0408">Iron</keyword>
<feature type="domain" description="SsuA/THI5-like" evidence="13">
    <location>
        <begin position="43"/>
        <end position="257"/>
    </location>
</feature>
<name>A0A2M6P1G7_9BACT</name>
<keyword evidence="12" id="KW-0472">Membrane</keyword>
<gene>
    <name evidence="14" type="ORF">COU30_01740</name>
</gene>
<evidence type="ECO:0000313" key="15">
    <source>
        <dbReference type="Proteomes" id="UP000228528"/>
    </source>
</evidence>
<evidence type="ECO:0000256" key="10">
    <source>
        <dbReference type="ARBA" id="ARBA00033171"/>
    </source>
</evidence>
<evidence type="ECO:0000256" key="3">
    <source>
        <dbReference type="ARBA" id="ARBA00009406"/>
    </source>
</evidence>
<evidence type="ECO:0000313" key="14">
    <source>
        <dbReference type="EMBL" id="PIR77565.1"/>
    </source>
</evidence>
<comment type="similarity">
    <text evidence="3">Belongs to the NMT1/THI5 family.</text>
</comment>
<evidence type="ECO:0000256" key="6">
    <source>
        <dbReference type="ARBA" id="ARBA00022723"/>
    </source>
</evidence>
<evidence type="ECO:0000256" key="4">
    <source>
        <dbReference type="ARBA" id="ARBA00011738"/>
    </source>
</evidence>
<evidence type="ECO:0000256" key="2">
    <source>
        <dbReference type="ARBA" id="ARBA00004948"/>
    </source>
</evidence>
<evidence type="ECO:0000256" key="9">
    <source>
        <dbReference type="ARBA" id="ARBA00023004"/>
    </source>
</evidence>
<comment type="function">
    <text evidence="1">Responsible for the formation of the pyrimidine heterocycle in the thiamine biosynthesis pathway. Catalyzes the formation of hydroxymethylpyrimidine phosphate (HMP-P) from histidine and pyridoxal phosphate (PLP). The protein uses PLP and the active site histidine to form HMP-P, generating an inactive enzyme. The enzyme can only undergo a single turnover, which suggests it is a suicide enzyme.</text>
</comment>